<name>A0AA38ME25_9CUCU</name>
<evidence type="ECO:0000313" key="3">
    <source>
        <dbReference type="EMBL" id="KAJ3652943.1"/>
    </source>
</evidence>
<feature type="transmembrane region" description="Helical" evidence="1">
    <location>
        <begin position="493"/>
        <end position="514"/>
    </location>
</feature>
<keyword evidence="1" id="KW-0472">Membrane</keyword>
<feature type="transmembrane region" description="Helical" evidence="1">
    <location>
        <begin position="339"/>
        <end position="358"/>
    </location>
</feature>
<keyword evidence="1" id="KW-1133">Transmembrane helix</keyword>
<evidence type="ECO:0000259" key="2">
    <source>
        <dbReference type="Pfam" id="PF01757"/>
    </source>
</evidence>
<organism evidence="3 4">
    <name type="scientific">Zophobas morio</name>
    <dbReference type="NCBI Taxonomy" id="2755281"/>
    <lineage>
        <taxon>Eukaryota</taxon>
        <taxon>Metazoa</taxon>
        <taxon>Ecdysozoa</taxon>
        <taxon>Arthropoda</taxon>
        <taxon>Hexapoda</taxon>
        <taxon>Insecta</taxon>
        <taxon>Pterygota</taxon>
        <taxon>Neoptera</taxon>
        <taxon>Endopterygota</taxon>
        <taxon>Coleoptera</taxon>
        <taxon>Polyphaga</taxon>
        <taxon>Cucujiformia</taxon>
        <taxon>Tenebrionidae</taxon>
        <taxon>Zophobas</taxon>
    </lineage>
</organism>
<dbReference type="InterPro" id="IPR052728">
    <property type="entry name" value="O2_lipid_transport_reg"/>
</dbReference>
<feature type="domain" description="Acyltransferase 3" evidence="2">
    <location>
        <begin position="186"/>
        <end position="578"/>
    </location>
</feature>
<feature type="transmembrane region" description="Helical" evidence="1">
    <location>
        <begin position="190"/>
        <end position="213"/>
    </location>
</feature>
<comment type="caution">
    <text evidence="3">The sequence shown here is derived from an EMBL/GenBank/DDBJ whole genome shotgun (WGS) entry which is preliminary data.</text>
</comment>
<dbReference type="PANTHER" id="PTHR11161">
    <property type="entry name" value="O-ACYLTRANSFERASE"/>
    <property type="match status" value="1"/>
</dbReference>
<protein>
    <recommendedName>
        <fullName evidence="2">Acyltransferase 3 domain-containing protein</fullName>
    </recommendedName>
</protein>
<feature type="transmembrane region" description="Helical" evidence="1">
    <location>
        <begin position="265"/>
        <end position="288"/>
    </location>
</feature>
<dbReference type="AlphaFoldDB" id="A0AA38ME25"/>
<feature type="transmembrane region" description="Helical" evidence="1">
    <location>
        <begin position="365"/>
        <end position="386"/>
    </location>
</feature>
<sequence>MPQLFKFDDFYQCLYRQEDTSYCLVSIKLNPENPANTTKVWNVIKDVSSNTDNYRHDLLRHGLCLPNHCEHCSANFSQRVEQIYDEKFKNLGLVTTVDKIRCETKNSDYVVGKLDYILAILAASGFVFVVTLSFALELFKYQSSEKYDTFSKTGVGHILTCFSVSQNWKILTKINPKDYKSDFVPSMQGVRFICSVWIIYVHTAIVTLAIPLANPEYTEEAVHRVLTSYHSNGGVLVQIFFVLSSWLLVVSILEKLQKSKKITFGYLLVYIFGKYFRLIPLLALVVGLHSTWLVHYSRGPFWDDLVGEEYRICRQKWWLNLLFINNFFTSDGLCLIQSWYMAAEFQLFVLGSIILWLIQSKPRRILIICGAINLIFIVGLFCYLFWRNLEVGFKFTPEAMYNLSLSSNYEWNFSWTSTIMSVPGFAVGMCFGYVFWKYKEEKIFTKKSHILTVWILCLALVPLSVFTYTFYVYSGYYSNSRWFASIYGSVYKTIFSCGIGLMLFGMSQGLGGFLKKVFEYPLFHVMAQLSYGAFVVHFSIARVNAGLKMYPPLMADYVMFGDIIVTVSLSYLVSLFLTIFVQMPFTIMSKKMMFMLK</sequence>
<feature type="transmembrane region" description="Helical" evidence="1">
    <location>
        <begin position="521"/>
        <end position="543"/>
    </location>
</feature>
<accession>A0AA38ME25</accession>
<reference evidence="3" key="1">
    <citation type="journal article" date="2023" name="G3 (Bethesda)">
        <title>Whole genome assemblies of Zophobas morio and Tenebrio molitor.</title>
        <authorList>
            <person name="Kaur S."/>
            <person name="Stinson S.A."/>
            <person name="diCenzo G.C."/>
        </authorList>
    </citation>
    <scope>NUCLEOTIDE SEQUENCE</scope>
    <source>
        <strain evidence="3">QUZm001</strain>
    </source>
</reference>
<feature type="transmembrane region" description="Helical" evidence="1">
    <location>
        <begin position="233"/>
        <end position="253"/>
    </location>
</feature>
<feature type="transmembrane region" description="Helical" evidence="1">
    <location>
        <begin position="413"/>
        <end position="436"/>
    </location>
</feature>
<keyword evidence="1" id="KW-0812">Transmembrane</keyword>
<feature type="transmembrane region" description="Helical" evidence="1">
    <location>
        <begin position="116"/>
        <end position="136"/>
    </location>
</feature>
<keyword evidence="4" id="KW-1185">Reference proteome</keyword>
<dbReference type="GO" id="GO:0016747">
    <property type="term" value="F:acyltransferase activity, transferring groups other than amino-acyl groups"/>
    <property type="evidence" value="ECO:0007669"/>
    <property type="project" value="InterPro"/>
</dbReference>
<evidence type="ECO:0000256" key="1">
    <source>
        <dbReference type="SAM" id="Phobius"/>
    </source>
</evidence>
<proteinExistence type="predicted"/>
<gene>
    <name evidence="3" type="ORF">Zmor_018866</name>
</gene>
<dbReference type="Pfam" id="PF01757">
    <property type="entry name" value="Acyl_transf_3"/>
    <property type="match status" value="1"/>
</dbReference>
<evidence type="ECO:0000313" key="4">
    <source>
        <dbReference type="Proteomes" id="UP001168821"/>
    </source>
</evidence>
<dbReference type="EMBL" id="JALNTZ010000005">
    <property type="protein sequence ID" value="KAJ3652943.1"/>
    <property type="molecule type" value="Genomic_DNA"/>
</dbReference>
<dbReference type="InterPro" id="IPR002656">
    <property type="entry name" value="Acyl_transf_3_dom"/>
</dbReference>
<feature type="transmembrane region" description="Helical" evidence="1">
    <location>
        <begin position="563"/>
        <end position="587"/>
    </location>
</feature>
<dbReference type="Proteomes" id="UP001168821">
    <property type="component" value="Unassembled WGS sequence"/>
</dbReference>
<feature type="transmembrane region" description="Helical" evidence="1">
    <location>
        <begin position="448"/>
        <end position="473"/>
    </location>
</feature>
<dbReference type="PANTHER" id="PTHR11161:SF0">
    <property type="entry name" value="O-ACYLTRANSFERASE LIKE PROTEIN"/>
    <property type="match status" value="1"/>
</dbReference>